<keyword evidence="1" id="KW-0175">Coiled coil</keyword>
<gene>
    <name evidence="4" type="ORF">HUW48_21700</name>
</gene>
<organism evidence="4 5">
    <name type="scientific">Adhaeribacter radiodurans</name>
    <dbReference type="NCBI Taxonomy" id="2745197"/>
    <lineage>
        <taxon>Bacteria</taxon>
        <taxon>Pseudomonadati</taxon>
        <taxon>Bacteroidota</taxon>
        <taxon>Cytophagia</taxon>
        <taxon>Cytophagales</taxon>
        <taxon>Hymenobacteraceae</taxon>
        <taxon>Adhaeribacter</taxon>
    </lineage>
</organism>
<keyword evidence="5" id="KW-1185">Reference proteome</keyword>
<keyword evidence="2" id="KW-0812">Transmembrane</keyword>
<feature type="coiled-coil region" evidence="1">
    <location>
        <begin position="280"/>
        <end position="342"/>
    </location>
</feature>
<dbReference type="InterPro" id="IPR052336">
    <property type="entry name" value="MlaD_Phospholipid_Transporter"/>
</dbReference>
<dbReference type="EMBL" id="CP055153">
    <property type="protein sequence ID" value="QMU30474.1"/>
    <property type="molecule type" value="Genomic_DNA"/>
</dbReference>
<reference evidence="4 5" key="1">
    <citation type="submission" date="2020-08" db="EMBL/GenBank/DDBJ databases">
        <title>Adhaeribacter dokdonensis sp. nov., isolated from the rhizosphere of Elymus tsukushiensis, a plant native to the Dokdo Islands, Republic of Korea.</title>
        <authorList>
            <person name="Ghim S.Y."/>
        </authorList>
    </citation>
    <scope>NUCLEOTIDE SEQUENCE [LARGE SCALE GENOMIC DNA]</scope>
    <source>
        <strain evidence="4 5">KUDC8001</strain>
    </source>
</reference>
<dbReference type="InterPro" id="IPR003399">
    <property type="entry name" value="Mce/MlaD"/>
</dbReference>
<evidence type="ECO:0000256" key="1">
    <source>
        <dbReference type="SAM" id="Coils"/>
    </source>
</evidence>
<proteinExistence type="predicted"/>
<dbReference type="AlphaFoldDB" id="A0A7L7LCQ5"/>
<dbReference type="PANTHER" id="PTHR33371:SF4">
    <property type="entry name" value="INTERMEMBRANE PHOSPHOLIPID TRANSPORT SYSTEM BINDING PROTEIN MLAD"/>
    <property type="match status" value="1"/>
</dbReference>
<dbReference type="Pfam" id="PF02470">
    <property type="entry name" value="MlaD"/>
    <property type="match status" value="1"/>
</dbReference>
<dbReference type="PANTHER" id="PTHR33371">
    <property type="entry name" value="INTERMEMBRANE PHOSPHOLIPID TRANSPORT SYSTEM BINDING PROTEIN MLAD-RELATED"/>
    <property type="match status" value="1"/>
</dbReference>
<name>A0A7L7LCQ5_9BACT</name>
<evidence type="ECO:0000313" key="4">
    <source>
        <dbReference type="EMBL" id="QMU30474.1"/>
    </source>
</evidence>
<protein>
    <submittedName>
        <fullName evidence="4">MCE family protein</fullName>
    </submittedName>
</protein>
<keyword evidence="2" id="KW-1133">Transmembrane helix</keyword>
<evidence type="ECO:0000313" key="5">
    <source>
        <dbReference type="Proteomes" id="UP000514509"/>
    </source>
</evidence>
<dbReference type="RefSeq" id="WP_182412921.1">
    <property type="nucleotide sequence ID" value="NZ_CP055153.1"/>
</dbReference>
<evidence type="ECO:0000256" key="2">
    <source>
        <dbReference type="SAM" id="Phobius"/>
    </source>
</evidence>
<feature type="domain" description="Mce/MlaD" evidence="3">
    <location>
        <begin position="41"/>
        <end position="115"/>
    </location>
</feature>
<sequence>MGVAENKRSVIVGIFILLAIIIFISGVFLLGGQQKRFVNSINIKAVFDDVAGLKPGNNVWFSGVKIGTVKTINFYGESQVEITMSIEEKVRQFVRKDSKARISSESLIGNRIIVLFGGSPQAAPVEENDRVLAENPLDTDDVVETLQENNKNLVNITRDFKTLSSRLVQGQGTMGAILKDSTMADNFQAVVNNLRQASATTLKATGALATFTNKLNTSNGLASKFLTDTVVFRRLEQSVGKIQQSTAAAADITSNLKQVSGKLNSDSNAVGVFLNDEVFADQLRNTMTNLESSTDELDETLKAIQNNFFLKGYFKRKAVREAREAAKQKEEAAKQKEKIQTN</sequence>
<feature type="transmembrane region" description="Helical" evidence="2">
    <location>
        <begin position="12"/>
        <end position="32"/>
    </location>
</feature>
<dbReference type="Proteomes" id="UP000514509">
    <property type="component" value="Chromosome"/>
</dbReference>
<evidence type="ECO:0000259" key="3">
    <source>
        <dbReference type="Pfam" id="PF02470"/>
    </source>
</evidence>
<accession>A0A7L7LCQ5</accession>
<keyword evidence="2" id="KW-0472">Membrane</keyword>
<dbReference type="KEGG" id="add:HUW48_21700"/>